<dbReference type="Gene3D" id="2.40.50.140">
    <property type="entry name" value="Nucleic acid-binding proteins"/>
    <property type="match status" value="1"/>
</dbReference>
<dbReference type="GO" id="GO:0005524">
    <property type="term" value="F:ATP binding"/>
    <property type="evidence" value="ECO:0007669"/>
    <property type="project" value="UniProtKB-KW"/>
</dbReference>
<evidence type="ECO:0000256" key="2">
    <source>
        <dbReference type="ARBA" id="ARBA00022741"/>
    </source>
</evidence>
<sequence>MPNIKLSHVKKTFPNGFEVVKDFNMEITDGEFVVFLGPSGSGKSTVLRMVAGLEEPSGGEIRIDGKRLEEIPPKERSMAMLFQNYAVYPKLTVYENIGFGLRQRGVAEEVIDEKVRLIANLLEVADLLKKKPRSLTASQRQRVALARALIYDPQILVMDEPFANMEENVRPRISKRVAEIHAQMKGIVMLVTHNLPIGLRLADRVVMMKLGEVHQIGTPSEVYDQPASLFVADFIGDPKINLIDGHCEIYDNVAYITTKMGEFRLPIKSGSALDKGSYHQQTVVIGFRPQQMLVNETVLDEKRFLQYQAKVAAVYDQEAGQVLRFDLDGYLVDALNTSGSLEAGASANFIVDNEKVHIFDKVTKKNINI</sequence>
<dbReference type="InterPro" id="IPR012340">
    <property type="entry name" value="NA-bd_OB-fold"/>
</dbReference>
<protein>
    <submittedName>
        <fullName evidence="5">ABC transporter ATP-binding protein</fullName>
    </submittedName>
</protein>
<dbReference type="PROSITE" id="PS50893">
    <property type="entry name" value="ABC_TRANSPORTER_2"/>
    <property type="match status" value="1"/>
</dbReference>
<dbReference type="InterPro" id="IPR008995">
    <property type="entry name" value="Mo/tungstate-bd_C_term_dom"/>
</dbReference>
<reference evidence="5 6" key="1">
    <citation type="journal article" date="2022" name="Genome Biol. Evol.">
        <title>Host diet, physiology and behaviors set the stage for Lachnospiraceae cladogenesis.</title>
        <authorList>
            <person name="Vera-Ponce De Leon A."/>
            <person name="Schneider M."/>
            <person name="Jahnes B.C."/>
            <person name="Sadowski V."/>
            <person name="Camuy-Velez L.A."/>
            <person name="Duan J."/>
            <person name="Sabree Z.L."/>
        </authorList>
    </citation>
    <scope>NUCLEOTIDE SEQUENCE [LARGE SCALE GENOMIC DNA]</scope>
    <source>
        <strain evidence="5 6">PAL227</strain>
    </source>
</reference>
<dbReference type="InterPro" id="IPR003593">
    <property type="entry name" value="AAA+_ATPase"/>
</dbReference>
<dbReference type="Gene3D" id="3.40.50.300">
    <property type="entry name" value="P-loop containing nucleotide triphosphate hydrolases"/>
    <property type="match status" value="1"/>
</dbReference>
<evidence type="ECO:0000256" key="1">
    <source>
        <dbReference type="ARBA" id="ARBA00022448"/>
    </source>
</evidence>
<evidence type="ECO:0000313" key="6">
    <source>
        <dbReference type="Proteomes" id="UP001523565"/>
    </source>
</evidence>
<dbReference type="SMART" id="SM00382">
    <property type="entry name" value="AAA"/>
    <property type="match status" value="1"/>
</dbReference>
<gene>
    <name evidence="5" type="ORF">NK118_07245</name>
</gene>
<organism evidence="5 6">
    <name type="scientific">Ohessyouella blattaphilus</name>
    <dbReference type="NCBI Taxonomy" id="2949333"/>
    <lineage>
        <taxon>Bacteria</taxon>
        <taxon>Bacillati</taxon>
        <taxon>Bacillota</taxon>
        <taxon>Clostridia</taxon>
        <taxon>Lachnospirales</taxon>
        <taxon>Lachnospiraceae</taxon>
        <taxon>Ohessyouella</taxon>
    </lineage>
</organism>
<dbReference type="InterPro" id="IPR027417">
    <property type="entry name" value="P-loop_NTPase"/>
</dbReference>
<dbReference type="SUPFAM" id="SSF52540">
    <property type="entry name" value="P-loop containing nucleoside triphosphate hydrolases"/>
    <property type="match status" value="1"/>
</dbReference>
<dbReference type="InterPro" id="IPR047641">
    <property type="entry name" value="ABC_transpr_MalK/UgpC-like"/>
</dbReference>
<dbReference type="InterPro" id="IPR003439">
    <property type="entry name" value="ABC_transporter-like_ATP-bd"/>
</dbReference>
<keyword evidence="3 5" id="KW-0067">ATP-binding</keyword>
<name>A0ABT1EH72_9FIRM</name>
<feature type="domain" description="ABC transporter" evidence="4">
    <location>
        <begin position="4"/>
        <end position="235"/>
    </location>
</feature>
<keyword evidence="6" id="KW-1185">Reference proteome</keyword>
<dbReference type="Gene3D" id="2.40.50.100">
    <property type="match status" value="1"/>
</dbReference>
<evidence type="ECO:0000313" key="5">
    <source>
        <dbReference type="EMBL" id="MCP1110043.1"/>
    </source>
</evidence>
<proteinExistence type="predicted"/>
<dbReference type="Proteomes" id="UP001523565">
    <property type="component" value="Unassembled WGS sequence"/>
</dbReference>
<dbReference type="PANTHER" id="PTHR43875">
    <property type="entry name" value="MALTODEXTRIN IMPORT ATP-BINDING PROTEIN MSMX"/>
    <property type="match status" value="1"/>
</dbReference>
<dbReference type="RefSeq" id="WP_262068923.1">
    <property type="nucleotide sequence ID" value="NZ_JAMXOC010000008.1"/>
</dbReference>
<dbReference type="Pfam" id="PF00005">
    <property type="entry name" value="ABC_tran"/>
    <property type="match status" value="1"/>
</dbReference>
<comment type="caution">
    <text evidence="5">The sequence shown here is derived from an EMBL/GenBank/DDBJ whole genome shotgun (WGS) entry which is preliminary data.</text>
</comment>
<dbReference type="PANTHER" id="PTHR43875:SF1">
    <property type="entry name" value="OSMOPROTECTIVE COMPOUNDS UPTAKE ATP-BINDING PROTEIN GGTA"/>
    <property type="match status" value="1"/>
</dbReference>
<dbReference type="EMBL" id="JAMZFV010000008">
    <property type="protein sequence ID" value="MCP1110043.1"/>
    <property type="molecule type" value="Genomic_DNA"/>
</dbReference>
<evidence type="ECO:0000259" key="4">
    <source>
        <dbReference type="PROSITE" id="PS50893"/>
    </source>
</evidence>
<keyword evidence="1" id="KW-0813">Transport</keyword>
<evidence type="ECO:0000256" key="3">
    <source>
        <dbReference type="ARBA" id="ARBA00022840"/>
    </source>
</evidence>
<accession>A0ABT1EH72</accession>
<dbReference type="SUPFAM" id="SSF50331">
    <property type="entry name" value="MOP-like"/>
    <property type="match status" value="1"/>
</dbReference>
<keyword evidence="2" id="KW-0547">Nucleotide-binding</keyword>